<sequence length="105" mass="11734">MCVSPRASHETGNCGGKWNLSKKISKNNDLPAPFDHICVLFVQHPSENTLHRAVSERSLVVCARTFGNCERATEGGIPRSSRLGLSLKSLAFMRVCPKTRRWPKR</sequence>
<evidence type="ECO:0000313" key="2">
    <source>
        <dbReference type="Proteomes" id="UP000593880"/>
    </source>
</evidence>
<gene>
    <name evidence="1" type="ORF">XH86_21740</name>
</gene>
<keyword evidence="2" id="KW-1185">Reference proteome</keyword>
<protein>
    <submittedName>
        <fullName evidence="1">Uncharacterized protein</fullName>
    </submittedName>
</protein>
<accession>A0ABX6UIF7</accession>
<evidence type="ECO:0000313" key="1">
    <source>
        <dbReference type="EMBL" id="QOZ61060.1"/>
    </source>
</evidence>
<organism evidence="1 2">
    <name type="scientific">Bradyrhizobium guangdongense</name>
    <dbReference type="NCBI Taxonomy" id="1325090"/>
    <lineage>
        <taxon>Bacteria</taxon>
        <taxon>Pseudomonadati</taxon>
        <taxon>Pseudomonadota</taxon>
        <taxon>Alphaproteobacteria</taxon>
        <taxon>Hyphomicrobiales</taxon>
        <taxon>Nitrobacteraceae</taxon>
        <taxon>Bradyrhizobium</taxon>
    </lineage>
</organism>
<dbReference type="Proteomes" id="UP000593880">
    <property type="component" value="Chromosome"/>
</dbReference>
<reference evidence="1 2" key="1">
    <citation type="submission" date="2018-06" db="EMBL/GenBank/DDBJ databases">
        <title>Comparative genomics of rhizobia nodulating Arachis hypogaea in China.</title>
        <authorList>
            <person name="Li Y."/>
        </authorList>
    </citation>
    <scope>NUCLEOTIDE SEQUENCE [LARGE SCALE GENOMIC DNA]</scope>
    <source>
        <strain evidence="1 2">CCBAU 51658</strain>
    </source>
</reference>
<name>A0ABX6UIF7_9BRAD</name>
<proteinExistence type="predicted"/>
<dbReference type="EMBL" id="CP030057">
    <property type="protein sequence ID" value="QOZ61060.1"/>
    <property type="molecule type" value="Genomic_DNA"/>
</dbReference>